<feature type="region of interest" description="Disordered" evidence="2">
    <location>
        <begin position="606"/>
        <end position="636"/>
    </location>
</feature>
<dbReference type="Pfam" id="PF00201">
    <property type="entry name" value="UDPGT"/>
    <property type="match status" value="1"/>
</dbReference>
<keyword evidence="1" id="KW-0808">Transferase</keyword>
<organism evidence="5">
    <name type="scientific">Chromera velia CCMP2878</name>
    <dbReference type="NCBI Taxonomy" id="1169474"/>
    <lineage>
        <taxon>Eukaryota</taxon>
        <taxon>Sar</taxon>
        <taxon>Alveolata</taxon>
        <taxon>Colpodellida</taxon>
        <taxon>Chromeraceae</taxon>
        <taxon>Chromera</taxon>
    </lineage>
</organism>
<dbReference type="EMBL" id="CDMZ01003937">
    <property type="protein sequence ID" value="CEM48108.1"/>
    <property type="molecule type" value="Genomic_DNA"/>
</dbReference>
<feature type="transmembrane region" description="Helical" evidence="3">
    <location>
        <begin position="549"/>
        <end position="568"/>
    </location>
</feature>
<dbReference type="Gene3D" id="3.40.50.2000">
    <property type="entry name" value="Glycogen Phosphorylase B"/>
    <property type="match status" value="2"/>
</dbReference>
<keyword evidence="3" id="KW-1133">Transmembrane helix</keyword>
<evidence type="ECO:0000313" key="5">
    <source>
        <dbReference type="EMBL" id="CEM48108.1"/>
    </source>
</evidence>
<feature type="compositionally biased region" description="Low complexity" evidence="2">
    <location>
        <begin position="616"/>
        <end position="627"/>
    </location>
</feature>
<keyword evidence="3" id="KW-0472">Membrane</keyword>
<dbReference type="GO" id="GO:0035251">
    <property type="term" value="F:UDP-glucosyltransferase activity"/>
    <property type="evidence" value="ECO:0007669"/>
    <property type="project" value="InterPro"/>
</dbReference>
<dbReference type="VEuPathDB" id="CryptoDB:Cvel_8664"/>
<dbReference type="PANTHER" id="PTHR48049:SF132">
    <property type="entry name" value="GLYCOSYLTRANSFERASE"/>
    <property type="match status" value="1"/>
</dbReference>
<dbReference type="SUPFAM" id="SSF53756">
    <property type="entry name" value="UDP-Glycosyltransferase/glycogen phosphorylase"/>
    <property type="match status" value="1"/>
</dbReference>
<feature type="chain" id="PRO_5005191879" evidence="4">
    <location>
        <begin position="24"/>
        <end position="636"/>
    </location>
</feature>
<protein>
    <submittedName>
        <fullName evidence="5">Uncharacterized protein</fullName>
    </submittedName>
</protein>
<evidence type="ECO:0000256" key="4">
    <source>
        <dbReference type="SAM" id="SignalP"/>
    </source>
</evidence>
<dbReference type="InterPro" id="IPR035595">
    <property type="entry name" value="UDP_glycos_trans_CS"/>
</dbReference>
<proteinExistence type="predicted"/>
<sequence length="636" mass="70668">MMIGGCNGLWLALFAICASPLWAAHYCIVVMESSHVVPMIGLSKELISRGHQVSFAVDEAYMTKVRKQFSEEENKKIVHYETHVNFREHLKKKGPEDEEEFRSYISMMPYWTNTLLPMWFIPNMFGLISAEVLINLKETLRKEPVDSLPDAIVVDSFVPFVFDLDQKGAIAQGKRIKAINFISTDATYFAYPYTMRRHPIATSSLRHSEYHSSLPLQIGDHLIQLLNLIVSYTYAPLMYNYVRWTKGLPSSEWNAWSHNFKYPTISVGAPGLSRPVSLPPHIFQVGPMEPPQNSEAKNSIAVVAPEVTQRVSGLLSSWSAEGKKVVYTALGTEASPPARVVRGIAAALGGLDDDFAALWAASEWVEKQLRGDPEAFEYVREKEEKGLLKVERFVPQKAVLSHPAVVCFFSHGGWNSLNEALLLGKPLVMLPFFGDQPANSVLLEEKGAAVALSKFMTPAEMRERVTGFLSDAERLANAALHAKRLGGVLRKAGGSTRGADLLEWCGGGEGTEDAVDRVGGGAYCEDFVDPSDAGSNPFWSFLGPVLSGWLARVHIDLWIVDLIVVYALYLLIRLVVRCVFACVRFVFSCIAWVLRCGNRREKSRAVSKQQKRKVEVSQSTSSTVSSEASEKTDKLE</sequence>
<keyword evidence="3" id="KW-0812">Transmembrane</keyword>
<dbReference type="InterPro" id="IPR002213">
    <property type="entry name" value="UDP_glucos_trans"/>
</dbReference>
<dbReference type="PANTHER" id="PTHR48049">
    <property type="entry name" value="GLYCOSYLTRANSFERASE"/>
    <property type="match status" value="1"/>
</dbReference>
<evidence type="ECO:0000256" key="3">
    <source>
        <dbReference type="SAM" id="Phobius"/>
    </source>
</evidence>
<dbReference type="PhylomeDB" id="A0A0G4HUM7"/>
<dbReference type="CDD" id="cd03784">
    <property type="entry name" value="GT1_Gtf-like"/>
    <property type="match status" value="1"/>
</dbReference>
<accession>A0A0G4HUM7</accession>
<evidence type="ECO:0000256" key="2">
    <source>
        <dbReference type="SAM" id="MobiDB-lite"/>
    </source>
</evidence>
<dbReference type="PROSITE" id="PS00375">
    <property type="entry name" value="UDPGT"/>
    <property type="match status" value="1"/>
</dbReference>
<name>A0A0G4HUM7_9ALVE</name>
<reference evidence="5" key="1">
    <citation type="submission" date="2014-11" db="EMBL/GenBank/DDBJ databases">
        <authorList>
            <person name="Otto D Thomas"/>
            <person name="Naeem Raeece"/>
        </authorList>
    </citation>
    <scope>NUCLEOTIDE SEQUENCE</scope>
</reference>
<dbReference type="InterPro" id="IPR050481">
    <property type="entry name" value="UDP-glycosyltransf_plant"/>
</dbReference>
<gene>
    <name evidence="5" type="ORF">Cvel_8664</name>
</gene>
<keyword evidence="4" id="KW-0732">Signal</keyword>
<evidence type="ECO:0000256" key="1">
    <source>
        <dbReference type="ARBA" id="ARBA00022679"/>
    </source>
</evidence>
<dbReference type="AlphaFoldDB" id="A0A0G4HUM7"/>
<feature type="signal peptide" evidence="4">
    <location>
        <begin position="1"/>
        <end position="23"/>
    </location>
</feature>